<dbReference type="OrthoDB" id="9808013at2"/>
<dbReference type="GO" id="GO:0004668">
    <property type="term" value="F:protein-arginine deiminase activity"/>
    <property type="evidence" value="ECO:0007669"/>
    <property type="project" value="InterPro"/>
</dbReference>
<gene>
    <name evidence="2" type="ORF">FVW59_01845</name>
</gene>
<dbReference type="GO" id="GO:0047632">
    <property type="term" value="F:agmatine deiminase activity"/>
    <property type="evidence" value="ECO:0007669"/>
    <property type="project" value="TreeGrafter"/>
</dbReference>
<dbReference type="EMBL" id="VRYZ01000001">
    <property type="protein sequence ID" value="TXS94679.1"/>
    <property type="molecule type" value="Genomic_DNA"/>
</dbReference>
<comment type="caution">
    <text evidence="2">The sequence shown here is derived from an EMBL/GenBank/DDBJ whole genome shotgun (WGS) entry which is preliminary data.</text>
</comment>
<evidence type="ECO:0000313" key="3">
    <source>
        <dbReference type="Proteomes" id="UP000321933"/>
    </source>
</evidence>
<dbReference type="Proteomes" id="UP000321933">
    <property type="component" value="Unassembled WGS sequence"/>
</dbReference>
<keyword evidence="3" id="KW-1185">Reference proteome</keyword>
<dbReference type="RefSeq" id="WP_148062521.1">
    <property type="nucleotide sequence ID" value="NZ_VRYZ01000001.1"/>
</dbReference>
<dbReference type="PANTHER" id="PTHR31377:SF0">
    <property type="entry name" value="AGMATINE DEIMINASE-RELATED"/>
    <property type="match status" value="1"/>
</dbReference>
<organism evidence="2 3">
    <name type="scientific">Parahaliea aestuarii</name>
    <dbReference type="NCBI Taxonomy" id="1852021"/>
    <lineage>
        <taxon>Bacteria</taxon>
        <taxon>Pseudomonadati</taxon>
        <taxon>Pseudomonadota</taxon>
        <taxon>Gammaproteobacteria</taxon>
        <taxon>Cellvibrionales</taxon>
        <taxon>Halieaceae</taxon>
        <taxon>Parahaliea</taxon>
    </lineage>
</organism>
<keyword evidence="1" id="KW-0378">Hydrolase</keyword>
<protein>
    <submittedName>
        <fullName evidence="2">Agmatine deiminase family protein</fullName>
    </submittedName>
</protein>
<dbReference type="Pfam" id="PF04371">
    <property type="entry name" value="PAD_porph"/>
    <property type="match status" value="1"/>
</dbReference>
<dbReference type="GO" id="GO:0009446">
    <property type="term" value="P:putrescine biosynthetic process"/>
    <property type="evidence" value="ECO:0007669"/>
    <property type="project" value="InterPro"/>
</dbReference>
<name>A0A5C9A3N7_9GAMM</name>
<reference evidence="2 3" key="1">
    <citation type="submission" date="2019-08" db="EMBL/GenBank/DDBJ databases">
        <title>Parahaliea maris sp. nov., isolated from the surface seawater.</title>
        <authorList>
            <person name="Liu Y."/>
        </authorList>
    </citation>
    <scope>NUCLEOTIDE SEQUENCE [LARGE SCALE GENOMIC DNA]</scope>
    <source>
        <strain evidence="2 3">S2-26</strain>
    </source>
</reference>
<evidence type="ECO:0000256" key="1">
    <source>
        <dbReference type="ARBA" id="ARBA00022801"/>
    </source>
</evidence>
<dbReference type="PANTHER" id="PTHR31377">
    <property type="entry name" value="AGMATINE DEIMINASE-RELATED"/>
    <property type="match status" value="1"/>
</dbReference>
<accession>A0A5C9A3N7</accession>
<proteinExistence type="predicted"/>
<evidence type="ECO:0000313" key="2">
    <source>
        <dbReference type="EMBL" id="TXS94679.1"/>
    </source>
</evidence>
<sequence>MTVRLPAEWEAQDAIQLTWPHADSDWLYLLPEVETLYTELVQRISTAARVLIAAPAARAAALQQQFDASLPGRVRCYAATSNDTWARDHGPITISTEQGLRLLDFRFNGWGGKFEAAQDNALTAELKRLGAFPNATLQAVDMVLEGGAIESDGRGTLLTTAACLLNRNRNPDLDRGAIERALGELLGVRKINWLQHGALAGDDTDSHIDTLARLCPDNTLLYQACDDPQDEHFADLAAMARELAALTDATGSPYRLLPLPWPGAQHDPEDGHRLPATYANFLICNGLVLVPTYADPNDDIALAQVAEAFPGYRVEGLDCRTLIRQHGSLHCITMQLPAGVLQDEQAADGGPQA</sequence>
<dbReference type="InterPro" id="IPR007466">
    <property type="entry name" value="Peptidyl-Arg-deiminase_porph"/>
</dbReference>
<dbReference type="AlphaFoldDB" id="A0A5C9A3N7"/>
<dbReference type="Gene3D" id="3.75.10.10">
    <property type="entry name" value="L-arginine/glycine Amidinotransferase, Chain A"/>
    <property type="match status" value="1"/>
</dbReference>
<dbReference type="SUPFAM" id="SSF55909">
    <property type="entry name" value="Pentein"/>
    <property type="match status" value="1"/>
</dbReference>